<dbReference type="InterPro" id="IPR035940">
    <property type="entry name" value="CAP_sf"/>
</dbReference>
<sequence>MYGWTDPNDPDGATRRPEQPTGEPAWLTDRPAPRSAYLFGDDPDEPADTWRDQPTGVWRHDADERHADRSTDTGRPDPAAEAWHDDLTGRHDEPAPRDGQPTGGHHRDLPTGGWADEEARPRSAGHPYGSGGWPADRPTARPDDGAGTSWPSEGGRAGEAGGGWAGESTGGGWAGESTGGGWAGEAGSSAGGWAGPYTGGSPAYGPRHGGWDDEAATGALHAVDATAPMYPVPSRDAGRPGEPYGQRAEAAGQGGAEGRHRSRRRIPRPLVIGGAAAAATLVVSLGVGALAMPGDDGAPGDPSAVDDTVAAAPAVPTDESPAEALTAPSPTASPSTVRPSPSATRTTRPTPAPSRTTAPSRRTERSAAPTTGGTTKAPSATTSGVSAQAREVVDLVNAERAKAGCNPVSIDDKLMTAAQRHSQDQADHQNMSHDGSDGSDPGDRIERVGYEWRTYGENVAWNQKTPAAVMDAWMNSSGHRANILNCAFTEIGVGIASSNGPYWTQDFATPR</sequence>
<dbReference type="Pfam" id="PF00188">
    <property type="entry name" value="CAP"/>
    <property type="match status" value="1"/>
</dbReference>
<evidence type="ECO:0000313" key="4">
    <source>
        <dbReference type="EMBL" id="RKN57972.1"/>
    </source>
</evidence>
<feature type="compositionally biased region" description="Gly residues" evidence="1">
    <location>
        <begin position="155"/>
        <end position="198"/>
    </location>
</feature>
<name>A0A3B0ABM6_9ACTN</name>
<accession>A0A3B0ABM6</accession>
<proteinExistence type="predicted"/>
<dbReference type="AlphaFoldDB" id="A0A3B0ABM6"/>
<dbReference type="Gene3D" id="3.40.33.10">
    <property type="entry name" value="CAP"/>
    <property type="match status" value="1"/>
</dbReference>
<evidence type="ECO:0000256" key="2">
    <source>
        <dbReference type="SAM" id="Phobius"/>
    </source>
</evidence>
<reference evidence="4 5" key="1">
    <citation type="journal article" date="2015" name="Int. J. Syst. Evol. Microbiol.">
        <title>Micromonospora costi sp. nov., isolated from a leaf of Costus speciosus.</title>
        <authorList>
            <person name="Thawai C."/>
        </authorList>
    </citation>
    <scope>NUCLEOTIDE SEQUENCE [LARGE SCALE GENOMIC DNA]</scope>
    <source>
        <strain evidence="4 5">CS1-12</strain>
    </source>
</reference>
<keyword evidence="2" id="KW-0472">Membrane</keyword>
<dbReference type="Proteomes" id="UP000279968">
    <property type="component" value="Unassembled WGS sequence"/>
</dbReference>
<keyword evidence="2" id="KW-0812">Transmembrane</keyword>
<dbReference type="SUPFAM" id="SSF55797">
    <property type="entry name" value="PR-1-like"/>
    <property type="match status" value="1"/>
</dbReference>
<keyword evidence="2" id="KW-1133">Transmembrane helix</keyword>
<feature type="compositionally biased region" description="Low complexity" evidence="1">
    <location>
        <begin position="313"/>
        <end position="384"/>
    </location>
</feature>
<dbReference type="PANTHER" id="PTHR31157">
    <property type="entry name" value="SCP DOMAIN-CONTAINING PROTEIN"/>
    <property type="match status" value="1"/>
</dbReference>
<dbReference type="OrthoDB" id="8611574at2"/>
<dbReference type="InterPro" id="IPR014044">
    <property type="entry name" value="CAP_dom"/>
</dbReference>
<dbReference type="CDD" id="cd05379">
    <property type="entry name" value="CAP_bacterial"/>
    <property type="match status" value="1"/>
</dbReference>
<feature type="region of interest" description="Disordered" evidence="1">
    <location>
        <begin position="235"/>
        <end position="266"/>
    </location>
</feature>
<comment type="caution">
    <text evidence="4">The sequence shown here is derived from an EMBL/GenBank/DDBJ whole genome shotgun (WGS) entry which is preliminary data.</text>
</comment>
<organism evidence="4 5">
    <name type="scientific">Micromonospora costi</name>
    <dbReference type="NCBI Taxonomy" id="1530042"/>
    <lineage>
        <taxon>Bacteria</taxon>
        <taxon>Bacillati</taxon>
        <taxon>Actinomycetota</taxon>
        <taxon>Actinomycetes</taxon>
        <taxon>Micromonosporales</taxon>
        <taxon>Micromonosporaceae</taxon>
        <taxon>Micromonospora</taxon>
    </lineage>
</organism>
<feature type="transmembrane region" description="Helical" evidence="2">
    <location>
        <begin position="270"/>
        <end position="292"/>
    </location>
</feature>
<gene>
    <name evidence="4" type="ORF">D7193_05035</name>
</gene>
<evidence type="ECO:0000256" key="1">
    <source>
        <dbReference type="SAM" id="MobiDB-lite"/>
    </source>
</evidence>
<feature type="region of interest" description="Disordered" evidence="1">
    <location>
        <begin position="1"/>
        <end position="211"/>
    </location>
</feature>
<dbReference type="PANTHER" id="PTHR31157:SF1">
    <property type="entry name" value="SCP DOMAIN-CONTAINING PROTEIN"/>
    <property type="match status" value="1"/>
</dbReference>
<protein>
    <recommendedName>
        <fullName evidence="3">SCP domain-containing protein</fullName>
    </recommendedName>
</protein>
<feature type="compositionally biased region" description="Basic and acidic residues" evidence="1">
    <location>
        <begin position="58"/>
        <end position="75"/>
    </location>
</feature>
<evidence type="ECO:0000259" key="3">
    <source>
        <dbReference type="Pfam" id="PF00188"/>
    </source>
</evidence>
<keyword evidence="5" id="KW-1185">Reference proteome</keyword>
<dbReference type="RefSeq" id="WP_120778150.1">
    <property type="nucleotide sequence ID" value="NZ_JBHLUP010000009.1"/>
</dbReference>
<dbReference type="EMBL" id="RBAN01000001">
    <property type="protein sequence ID" value="RKN57972.1"/>
    <property type="molecule type" value="Genomic_DNA"/>
</dbReference>
<feature type="domain" description="SCP" evidence="3">
    <location>
        <begin position="393"/>
        <end position="507"/>
    </location>
</feature>
<feature type="region of interest" description="Disordered" evidence="1">
    <location>
        <begin position="313"/>
        <end position="387"/>
    </location>
</feature>
<feature type="region of interest" description="Disordered" evidence="1">
    <location>
        <begin position="418"/>
        <end position="443"/>
    </location>
</feature>
<feature type="compositionally biased region" description="Basic and acidic residues" evidence="1">
    <location>
        <begin position="421"/>
        <end position="443"/>
    </location>
</feature>
<feature type="compositionally biased region" description="Basic and acidic residues" evidence="1">
    <location>
        <begin position="82"/>
        <end position="96"/>
    </location>
</feature>
<evidence type="ECO:0000313" key="5">
    <source>
        <dbReference type="Proteomes" id="UP000279968"/>
    </source>
</evidence>